<keyword evidence="6 7" id="KW-0862">Zinc</keyword>
<dbReference type="EC" id="3.1.-.-" evidence="7"/>
<gene>
    <name evidence="7" type="primary">ybeY</name>
    <name evidence="8" type="ORF">AUC69_05380</name>
</gene>
<evidence type="ECO:0000256" key="1">
    <source>
        <dbReference type="ARBA" id="ARBA00010875"/>
    </source>
</evidence>
<dbReference type="AlphaFoldDB" id="A0A1E3W9R0"/>
<evidence type="ECO:0000256" key="4">
    <source>
        <dbReference type="ARBA" id="ARBA00022759"/>
    </source>
</evidence>
<dbReference type="NCBIfam" id="TIGR00043">
    <property type="entry name" value="rRNA maturation RNase YbeY"/>
    <property type="match status" value="1"/>
</dbReference>
<comment type="cofactor">
    <cofactor evidence="7">
        <name>Zn(2+)</name>
        <dbReference type="ChEBI" id="CHEBI:29105"/>
    </cofactor>
    <text evidence="7">Binds 1 zinc ion.</text>
</comment>
<keyword evidence="3 7" id="KW-0479">Metal-binding</keyword>
<sequence length="148" mass="15850">MSDATVELAAHAAFTEARPSRPASYEITIVLTDDAEMRTLNRDWRGKDAPTNVLSFPAGDAPGEPGPLGDVVIAYETAAKEAADDKLTLADHISHLVVHGVLHLLGFDHMQDDEAERMEALERRGLASLGIADPYRDEGEAGLAEATS</sequence>
<dbReference type="GO" id="GO:0006364">
    <property type="term" value="P:rRNA processing"/>
    <property type="evidence" value="ECO:0007669"/>
    <property type="project" value="UniProtKB-UniRule"/>
</dbReference>
<reference evidence="8 9" key="1">
    <citation type="journal article" date="2016" name="Environ. Microbiol.">
        <title>New Methyloceanibacter diversity from North Sea sediments includes methanotroph containing solely the soluble methane monooxygenase.</title>
        <authorList>
            <person name="Vekeman B."/>
            <person name="Kerckhof F.M."/>
            <person name="Cremers G."/>
            <person name="de Vos P."/>
            <person name="Vandamme P."/>
            <person name="Boon N."/>
            <person name="Op den Camp H.J."/>
            <person name="Heylen K."/>
        </authorList>
    </citation>
    <scope>NUCLEOTIDE SEQUENCE [LARGE SCALE GENOMIC DNA]</scope>
    <source>
        <strain evidence="8 9">R-67175</strain>
    </source>
</reference>
<comment type="subcellular location">
    <subcellularLocation>
        <location evidence="7">Cytoplasm</location>
    </subcellularLocation>
</comment>
<dbReference type="InterPro" id="IPR002036">
    <property type="entry name" value="YbeY"/>
</dbReference>
<keyword evidence="7" id="KW-0698">rRNA processing</keyword>
<feature type="binding site" evidence="7">
    <location>
        <position position="103"/>
    </location>
    <ligand>
        <name>Zn(2+)</name>
        <dbReference type="ChEBI" id="CHEBI:29105"/>
        <note>catalytic</note>
    </ligand>
</feature>
<dbReference type="Proteomes" id="UP000094472">
    <property type="component" value="Unassembled WGS sequence"/>
</dbReference>
<protein>
    <recommendedName>
        <fullName evidence="7">Endoribonuclease YbeY</fullName>
        <ecNumber evidence="7">3.1.-.-</ecNumber>
    </recommendedName>
</protein>
<comment type="similarity">
    <text evidence="1 7">Belongs to the endoribonuclease YbeY family.</text>
</comment>
<dbReference type="GO" id="GO:0004521">
    <property type="term" value="F:RNA endonuclease activity"/>
    <property type="evidence" value="ECO:0007669"/>
    <property type="project" value="UniProtKB-UniRule"/>
</dbReference>
<keyword evidence="4 7" id="KW-0255">Endonuclease</keyword>
<dbReference type="Gene3D" id="3.40.390.30">
    <property type="entry name" value="Metalloproteases ('zincins'), catalytic domain"/>
    <property type="match status" value="1"/>
</dbReference>
<dbReference type="PROSITE" id="PS01306">
    <property type="entry name" value="UPF0054"/>
    <property type="match status" value="1"/>
</dbReference>
<comment type="caution">
    <text evidence="8">The sequence shown here is derived from an EMBL/GenBank/DDBJ whole genome shotgun (WGS) entry which is preliminary data.</text>
</comment>
<organism evidence="8 9">
    <name type="scientific">Methyloceanibacter superfactus</name>
    <dbReference type="NCBI Taxonomy" id="1774969"/>
    <lineage>
        <taxon>Bacteria</taxon>
        <taxon>Pseudomonadati</taxon>
        <taxon>Pseudomonadota</taxon>
        <taxon>Alphaproteobacteria</taxon>
        <taxon>Hyphomicrobiales</taxon>
        <taxon>Hyphomicrobiaceae</taxon>
        <taxon>Methyloceanibacter</taxon>
    </lineage>
</organism>
<dbReference type="Pfam" id="PF02130">
    <property type="entry name" value="YbeY"/>
    <property type="match status" value="1"/>
</dbReference>
<keyword evidence="7" id="KW-0963">Cytoplasm</keyword>
<keyword evidence="2 7" id="KW-0540">Nuclease</keyword>
<dbReference type="HAMAP" id="MF_00009">
    <property type="entry name" value="Endoribonucl_YbeY"/>
    <property type="match status" value="1"/>
</dbReference>
<evidence type="ECO:0000256" key="7">
    <source>
        <dbReference type="HAMAP-Rule" id="MF_00009"/>
    </source>
</evidence>
<accession>A0A1E3W9R0</accession>
<evidence type="ECO:0000313" key="8">
    <source>
        <dbReference type="EMBL" id="ODS01827.1"/>
    </source>
</evidence>
<evidence type="ECO:0000256" key="5">
    <source>
        <dbReference type="ARBA" id="ARBA00022801"/>
    </source>
</evidence>
<dbReference type="GO" id="GO:0005737">
    <property type="term" value="C:cytoplasm"/>
    <property type="evidence" value="ECO:0007669"/>
    <property type="project" value="UniProtKB-SubCell"/>
</dbReference>
<evidence type="ECO:0000256" key="3">
    <source>
        <dbReference type="ARBA" id="ARBA00022723"/>
    </source>
</evidence>
<feature type="binding site" evidence="7">
    <location>
        <position position="109"/>
    </location>
    <ligand>
        <name>Zn(2+)</name>
        <dbReference type="ChEBI" id="CHEBI:29105"/>
        <note>catalytic</note>
    </ligand>
</feature>
<keyword evidence="7" id="KW-0690">Ribosome biogenesis</keyword>
<evidence type="ECO:0000256" key="6">
    <source>
        <dbReference type="ARBA" id="ARBA00022833"/>
    </source>
</evidence>
<name>A0A1E3W9R0_9HYPH</name>
<keyword evidence="5 7" id="KW-0378">Hydrolase</keyword>
<comment type="function">
    <text evidence="7">Single strand-specific metallo-endoribonuclease involved in late-stage 70S ribosome quality control and in maturation of the 3' terminus of the 16S rRNA.</text>
</comment>
<dbReference type="PANTHER" id="PTHR46986">
    <property type="entry name" value="ENDORIBONUCLEASE YBEY, CHLOROPLASTIC"/>
    <property type="match status" value="1"/>
</dbReference>
<dbReference type="EMBL" id="LPWF01000004">
    <property type="protein sequence ID" value="ODS01827.1"/>
    <property type="molecule type" value="Genomic_DNA"/>
</dbReference>
<dbReference type="PANTHER" id="PTHR46986:SF1">
    <property type="entry name" value="ENDORIBONUCLEASE YBEY, CHLOROPLASTIC"/>
    <property type="match status" value="1"/>
</dbReference>
<dbReference type="STRING" id="1774969.AUC69_05380"/>
<dbReference type="InterPro" id="IPR020549">
    <property type="entry name" value="YbeY_CS"/>
</dbReference>
<dbReference type="GO" id="GO:0004222">
    <property type="term" value="F:metalloendopeptidase activity"/>
    <property type="evidence" value="ECO:0007669"/>
    <property type="project" value="InterPro"/>
</dbReference>
<evidence type="ECO:0000313" key="9">
    <source>
        <dbReference type="Proteomes" id="UP000094472"/>
    </source>
</evidence>
<dbReference type="InterPro" id="IPR023091">
    <property type="entry name" value="MetalPrtase_cat_dom_sf_prd"/>
</dbReference>
<feature type="binding site" evidence="7">
    <location>
        <position position="99"/>
    </location>
    <ligand>
        <name>Zn(2+)</name>
        <dbReference type="ChEBI" id="CHEBI:29105"/>
        <note>catalytic</note>
    </ligand>
</feature>
<evidence type="ECO:0000256" key="2">
    <source>
        <dbReference type="ARBA" id="ARBA00022722"/>
    </source>
</evidence>
<dbReference type="SUPFAM" id="SSF55486">
    <property type="entry name" value="Metalloproteases ('zincins'), catalytic domain"/>
    <property type="match status" value="1"/>
</dbReference>
<dbReference type="GO" id="GO:0008270">
    <property type="term" value="F:zinc ion binding"/>
    <property type="evidence" value="ECO:0007669"/>
    <property type="project" value="UniProtKB-UniRule"/>
</dbReference>
<keyword evidence="9" id="KW-1185">Reference proteome</keyword>
<proteinExistence type="inferred from homology"/>